<dbReference type="Proteomes" id="UP000054383">
    <property type="component" value="Unassembled WGS sequence"/>
</dbReference>
<dbReference type="OrthoDB" id="432412at2759"/>
<dbReference type="InterPro" id="IPR059181">
    <property type="entry name" value="RWDD2A-B_C"/>
</dbReference>
<proteinExistence type="predicted"/>
<reference evidence="1 2" key="1">
    <citation type="submission" date="2015-04" db="EMBL/GenBank/DDBJ databases">
        <authorList>
            <person name="Syromyatnikov M.Y."/>
            <person name="Popov V.N."/>
        </authorList>
    </citation>
    <scope>NUCLEOTIDE SEQUENCE [LARGE SCALE GENOMIC DNA]</scope>
    <source>
        <strain evidence="1">WF-38-12</strain>
    </source>
</reference>
<evidence type="ECO:0000313" key="2">
    <source>
        <dbReference type="Proteomes" id="UP000054383"/>
    </source>
</evidence>
<accession>A0A0U1LT29</accession>
<gene>
    <name evidence="1" type="ORF">PISL3812_03411</name>
</gene>
<sequence>MSSHNRACSVVSTLYCTASCYNCSTCRCKPITFLIDNTRGTADRCGSKPLCEPRPGLAKVMLFNALIRTHHITSRKKVVVLKKAADTFNCYVLLRTGGCPGVMYVESAREEDVSAWVNTVQRLRYKDYQLVARPGPQADEGYAKSSTISTDPGLREVDSIKEFGSLMKDRGVLGWWRKGMGYAPR</sequence>
<organism evidence="1 2">
    <name type="scientific">Talaromyces islandicus</name>
    <name type="common">Penicillium islandicum</name>
    <dbReference type="NCBI Taxonomy" id="28573"/>
    <lineage>
        <taxon>Eukaryota</taxon>
        <taxon>Fungi</taxon>
        <taxon>Dikarya</taxon>
        <taxon>Ascomycota</taxon>
        <taxon>Pezizomycotina</taxon>
        <taxon>Eurotiomycetes</taxon>
        <taxon>Eurotiomycetidae</taxon>
        <taxon>Eurotiales</taxon>
        <taxon>Trichocomaceae</taxon>
        <taxon>Talaromyces</taxon>
        <taxon>Talaromyces sect. Islandici</taxon>
    </lineage>
</organism>
<dbReference type="STRING" id="28573.A0A0U1LT29"/>
<name>A0A0U1LT29_TALIS</name>
<dbReference type="AlphaFoldDB" id="A0A0U1LT29"/>
<protein>
    <submittedName>
        <fullName evidence="1">Uncharacterized protein</fullName>
    </submittedName>
</protein>
<dbReference type="OMA" id="VESWVDV"/>
<keyword evidence="2" id="KW-1185">Reference proteome</keyword>
<dbReference type="EMBL" id="CVMT01000002">
    <property type="protein sequence ID" value="CRG86405.1"/>
    <property type="molecule type" value="Genomic_DNA"/>
</dbReference>
<dbReference type="CDD" id="cd24163">
    <property type="entry name" value="RWDD2_C"/>
    <property type="match status" value="1"/>
</dbReference>
<evidence type="ECO:0000313" key="1">
    <source>
        <dbReference type="EMBL" id="CRG86405.1"/>
    </source>
</evidence>